<keyword evidence="4" id="KW-1185">Reference proteome</keyword>
<reference evidence="3" key="2">
    <citation type="submission" date="2022-01" db="EMBL/GenBank/DDBJ databases">
        <authorList>
            <person name="Yamashiro T."/>
            <person name="Shiraishi A."/>
            <person name="Satake H."/>
            <person name="Nakayama K."/>
        </authorList>
    </citation>
    <scope>NUCLEOTIDE SEQUENCE</scope>
</reference>
<reference evidence="3" key="1">
    <citation type="journal article" date="2022" name="Int. J. Mol. Sci.">
        <title>Draft Genome of Tanacetum Coccineum: Genomic Comparison of Closely Related Tanacetum-Family Plants.</title>
        <authorList>
            <person name="Yamashiro T."/>
            <person name="Shiraishi A."/>
            <person name="Nakayama K."/>
            <person name="Satake H."/>
        </authorList>
    </citation>
    <scope>NUCLEOTIDE SEQUENCE</scope>
</reference>
<gene>
    <name evidence="3" type="ORF">Tco_0801151</name>
</gene>
<evidence type="ECO:0000313" key="4">
    <source>
        <dbReference type="Proteomes" id="UP001151760"/>
    </source>
</evidence>
<dbReference type="CDD" id="cd01650">
    <property type="entry name" value="RT_nLTR_like"/>
    <property type="match status" value="1"/>
</dbReference>
<evidence type="ECO:0000313" key="3">
    <source>
        <dbReference type="EMBL" id="GJS94183.1"/>
    </source>
</evidence>
<dbReference type="InterPro" id="IPR000477">
    <property type="entry name" value="RT_dom"/>
</dbReference>
<evidence type="ECO:0000256" key="1">
    <source>
        <dbReference type="SAM" id="Coils"/>
    </source>
</evidence>
<dbReference type="EMBL" id="BQNB010011712">
    <property type="protein sequence ID" value="GJS94183.1"/>
    <property type="molecule type" value="Genomic_DNA"/>
</dbReference>
<sequence length="1102" mass="126500">MLNARDIVAEKDSFVNPDGDQCSHDLQDVLCSPSCPPGCCNDICVKRFGQNAKGVCTGTPLGLVDLPIGGRSFTWMNKAGTKLSKLDRFLISEDVTIRLPDVRITALDRLWSDHNPILLHIDKTDFGPTPFKLYNSWLLRDGFDNLIKEEWELLDSNLKCHEKFRRLKDKIKQWSNNIKTLERNRKTVALEEINSIEKRIDEGSAMPSDNDHRLILLQEIEKIDKFASMDIIQKAHVKWDIEGDENSKFFHGLINQKRRNQMINGIMVEGNWITNPCLIKDAFLQFYKRKFQAQDSQVMFSNLPHSHSLNCMDRETLERQVTLEEIKEAVWDCGSSKAPGPDGYSFAFVKKYWGTIQKDLYDFVNLFFASCVMPNGANSSFFTLIPKVNNPTLITDFRPISLIGIHYKIIAKILANRLSKVIDKIVSKEQSAFIAGRQILDGPVILSEIIEWYKKRKKKLLIFKVDFEKAFDSISWNYLIHILDSFGFGNKWCSWIKACLNSSRASILINGSPTSEFSIKRGLRQGDPLSPFLFILVMEGLHNAFEEAVGNGLITGVNIKNSTINVSHLFYADDVIITTDWNAKDMDNIIRVLHVFYLASGLKINIHKSNIYGIGVNKDEVLSMASNAGCIAGDIPFNYLGLPIGSNMKSIASWKTLVDRFHMRLSSWKANLLSIGGRLTLIKSVLGSLGIYYLSIFRAPESVLQDLERIRANFFWGGNKDKNKMAWVKWPIILNSFDKGGLNIGSLKAFNLALLQKWRWRLLSSPNALWVQVIKAYHGQEGGFDTNGCSFKGIWANIVGTSNFLHSKGIILSNTFRFKAGCGTRIRFWKDIWVGETPLFTRYNRLYHLDQDKDCLIIDRINNGQWSWNWSRTNLGVRNLAYLCDMLNEIGQLNIDVNEDTCTWSLGPNGTFTVKDARYRIDQNILPTLAHATTWDKSIPRKVNVFMWRLSLDRLPHRLNLSSRGMDIPAISCPSCNANVESANHVFFECDIATDMWKLVFRWCDIPLFQASSWDSFNDWIISWHASKEKKHRFYVITTSVLWWLWRYRNSVTFNSQPLRKSDLFDNVRFSSFSWLHNRDHMKLSWNDWLMYPLSITRNGNG</sequence>
<dbReference type="SUPFAM" id="SSF56219">
    <property type="entry name" value="DNase I-like"/>
    <property type="match status" value="1"/>
</dbReference>
<dbReference type="PROSITE" id="PS50878">
    <property type="entry name" value="RT_POL"/>
    <property type="match status" value="1"/>
</dbReference>
<comment type="caution">
    <text evidence="3">The sequence shown here is derived from an EMBL/GenBank/DDBJ whole genome shotgun (WGS) entry which is preliminary data.</text>
</comment>
<dbReference type="Gene3D" id="3.60.10.10">
    <property type="entry name" value="Endonuclease/exonuclease/phosphatase"/>
    <property type="match status" value="1"/>
</dbReference>
<keyword evidence="3" id="KW-0695">RNA-directed DNA polymerase</keyword>
<keyword evidence="1" id="KW-0175">Coiled coil</keyword>
<dbReference type="PANTHER" id="PTHR33116:SF78">
    <property type="entry name" value="OS12G0587133 PROTEIN"/>
    <property type="match status" value="1"/>
</dbReference>
<dbReference type="InterPro" id="IPR026960">
    <property type="entry name" value="RVT-Znf"/>
</dbReference>
<dbReference type="InterPro" id="IPR043502">
    <property type="entry name" value="DNA/RNA_pol_sf"/>
</dbReference>
<dbReference type="InterPro" id="IPR036691">
    <property type="entry name" value="Endo/exonu/phosph_ase_sf"/>
</dbReference>
<proteinExistence type="predicted"/>
<accession>A0ABQ4ZV91</accession>
<name>A0ABQ4ZV91_9ASTR</name>
<dbReference type="Proteomes" id="UP001151760">
    <property type="component" value="Unassembled WGS sequence"/>
</dbReference>
<feature type="domain" description="Reverse transcriptase" evidence="2">
    <location>
        <begin position="366"/>
        <end position="644"/>
    </location>
</feature>
<feature type="coiled-coil region" evidence="1">
    <location>
        <begin position="164"/>
        <end position="191"/>
    </location>
</feature>
<dbReference type="Pfam" id="PF13966">
    <property type="entry name" value="zf-RVT"/>
    <property type="match status" value="1"/>
</dbReference>
<dbReference type="PANTHER" id="PTHR33116">
    <property type="entry name" value="REVERSE TRANSCRIPTASE ZINC-BINDING DOMAIN-CONTAINING PROTEIN-RELATED-RELATED"/>
    <property type="match status" value="1"/>
</dbReference>
<dbReference type="GO" id="GO:0003964">
    <property type="term" value="F:RNA-directed DNA polymerase activity"/>
    <property type="evidence" value="ECO:0007669"/>
    <property type="project" value="UniProtKB-KW"/>
</dbReference>
<keyword evidence="3" id="KW-0808">Transferase</keyword>
<dbReference type="Pfam" id="PF00078">
    <property type="entry name" value="RVT_1"/>
    <property type="match status" value="1"/>
</dbReference>
<keyword evidence="3" id="KW-0548">Nucleotidyltransferase</keyword>
<protein>
    <submittedName>
        <fullName evidence="3">RNA-directed DNA polymerase</fullName>
    </submittedName>
</protein>
<dbReference type="SUPFAM" id="SSF56672">
    <property type="entry name" value="DNA/RNA polymerases"/>
    <property type="match status" value="1"/>
</dbReference>
<evidence type="ECO:0000259" key="2">
    <source>
        <dbReference type="PROSITE" id="PS50878"/>
    </source>
</evidence>
<organism evidence="3 4">
    <name type="scientific">Tanacetum coccineum</name>
    <dbReference type="NCBI Taxonomy" id="301880"/>
    <lineage>
        <taxon>Eukaryota</taxon>
        <taxon>Viridiplantae</taxon>
        <taxon>Streptophyta</taxon>
        <taxon>Embryophyta</taxon>
        <taxon>Tracheophyta</taxon>
        <taxon>Spermatophyta</taxon>
        <taxon>Magnoliopsida</taxon>
        <taxon>eudicotyledons</taxon>
        <taxon>Gunneridae</taxon>
        <taxon>Pentapetalae</taxon>
        <taxon>asterids</taxon>
        <taxon>campanulids</taxon>
        <taxon>Asterales</taxon>
        <taxon>Asteraceae</taxon>
        <taxon>Asteroideae</taxon>
        <taxon>Anthemideae</taxon>
        <taxon>Anthemidinae</taxon>
        <taxon>Tanacetum</taxon>
    </lineage>
</organism>